<accession>A0A8H3X4A2</accession>
<dbReference type="InterPro" id="IPR032675">
    <property type="entry name" value="LRR_dom_sf"/>
</dbReference>
<keyword evidence="2" id="KW-1185">Reference proteome</keyword>
<organism evidence="1 2">
    <name type="scientific">Gigaspora margarita</name>
    <dbReference type="NCBI Taxonomy" id="4874"/>
    <lineage>
        <taxon>Eukaryota</taxon>
        <taxon>Fungi</taxon>
        <taxon>Fungi incertae sedis</taxon>
        <taxon>Mucoromycota</taxon>
        <taxon>Glomeromycotina</taxon>
        <taxon>Glomeromycetes</taxon>
        <taxon>Diversisporales</taxon>
        <taxon>Gigasporaceae</taxon>
        <taxon>Gigaspora</taxon>
    </lineage>
</organism>
<sequence length="262" mass="29428">MGDEVTFTSFKIGINNDKGIIAPILWSHPTVPYNDRKLAKLIEIFIFELNNEEKEALKSFQIPSSKHPNSLLFDYSMYISIINSDNLHKGIKIWQQTRKFGKPSLNLINNVKWVLIKMILRKSMVLNHLNYGEIDIKAIRGLIEILNHTTTTSFISSLNPKWSHLNLEAVNPLVISSEGGNALVDALFLSYMTVLNLSTNSIRFGDSKVESALNKNSLTSLDLSSNVIDDNEGTIIACVLRKHKLLTHLNLENSKLGPNSVN</sequence>
<reference evidence="1 2" key="1">
    <citation type="journal article" date="2019" name="Environ. Microbiol.">
        <title>At the nexus of three kingdoms: the genome of the mycorrhizal fungus Gigaspora margarita provides insights into plant, endobacterial and fungal interactions.</title>
        <authorList>
            <person name="Venice F."/>
            <person name="Ghignone S."/>
            <person name="Salvioli di Fossalunga A."/>
            <person name="Amselem J."/>
            <person name="Novero M."/>
            <person name="Xianan X."/>
            <person name="Sedzielewska Toro K."/>
            <person name="Morin E."/>
            <person name="Lipzen A."/>
            <person name="Grigoriev I.V."/>
            <person name="Henrissat B."/>
            <person name="Martin F.M."/>
            <person name="Bonfante P."/>
        </authorList>
    </citation>
    <scope>NUCLEOTIDE SEQUENCE [LARGE SCALE GENOMIC DNA]</scope>
    <source>
        <strain evidence="1 2">BEG34</strain>
    </source>
</reference>
<dbReference type="SUPFAM" id="SSF52047">
    <property type="entry name" value="RNI-like"/>
    <property type="match status" value="1"/>
</dbReference>
<dbReference type="EMBL" id="WTPW01001884">
    <property type="protein sequence ID" value="KAF0409178.1"/>
    <property type="molecule type" value="Genomic_DNA"/>
</dbReference>
<evidence type="ECO:0000313" key="2">
    <source>
        <dbReference type="Proteomes" id="UP000439903"/>
    </source>
</evidence>
<protein>
    <submittedName>
        <fullName evidence="1">Uncharacterized protein</fullName>
    </submittedName>
</protein>
<proteinExistence type="predicted"/>
<dbReference type="Proteomes" id="UP000439903">
    <property type="component" value="Unassembled WGS sequence"/>
</dbReference>
<dbReference type="OrthoDB" id="333024at2759"/>
<evidence type="ECO:0000313" key="1">
    <source>
        <dbReference type="EMBL" id="KAF0409178.1"/>
    </source>
</evidence>
<dbReference type="AlphaFoldDB" id="A0A8H3X4A2"/>
<name>A0A8H3X4A2_GIGMA</name>
<dbReference type="Gene3D" id="3.80.10.10">
    <property type="entry name" value="Ribonuclease Inhibitor"/>
    <property type="match status" value="1"/>
</dbReference>
<comment type="caution">
    <text evidence="1">The sequence shown here is derived from an EMBL/GenBank/DDBJ whole genome shotgun (WGS) entry which is preliminary data.</text>
</comment>
<gene>
    <name evidence="1" type="ORF">F8M41_008411</name>
</gene>